<keyword evidence="2" id="KW-0560">Oxidoreductase</keyword>
<dbReference type="NCBIfam" id="TIGR01214">
    <property type="entry name" value="rmlD"/>
    <property type="match status" value="1"/>
</dbReference>
<dbReference type="PANTHER" id="PTHR10491:SF4">
    <property type="entry name" value="METHIONINE ADENOSYLTRANSFERASE 2 SUBUNIT BETA"/>
    <property type="match status" value="1"/>
</dbReference>
<evidence type="ECO:0000313" key="2">
    <source>
        <dbReference type="EMBL" id="VFU14980.1"/>
    </source>
</evidence>
<organism evidence="2">
    <name type="scientific">anaerobic digester metagenome</name>
    <dbReference type="NCBI Taxonomy" id="1263854"/>
    <lineage>
        <taxon>unclassified sequences</taxon>
        <taxon>metagenomes</taxon>
        <taxon>ecological metagenomes</taxon>
    </lineage>
</organism>
<dbReference type="InterPro" id="IPR036291">
    <property type="entry name" value="NAD(P)-bd_dom_sf"/>
</dbReference>
<accession>A0A485LZW5</accession>
<dbReference type="GO" id="GO:0008831">
    <property type="term" value="F:dTDP-4-dehydrorhamnose reductase activity"/>
    <property type="evidence" value="ECO:0007669"/>
    <property type="project" value="UniProtKB-EC"/>
</dbReference>
<dbReference type="GO" id="GO:0005829">
    <property type="term" value="C:cytosol"/>
    <property type="evidence" value="ECO:0007669"/>
    <property type="project" value="TreeGrafter"/>
</dbReference>
<dbReference type="Gene3D" id="3.90.25.10">
    <property type="entry name" value="UDP-galactose 4-epimerase, domain 1"/>
    <property type="match status" value="1"/>
</dbReference>
<dbReference type="Pfam" id="PF04321">
    <property type="entry name" value="RmlD_sub_bind"/>
    <property type="match status" value="1"/>
</dbReference>
<feature type="domain" description="RmlD-like substrate binding" evidence="1">
    <location>
        <begin position="1"/>
        <end position="283"/>
    </location>
</feature>
<dbReference type="InterPro" id="IPR029903">
    <property type="entry name" value="RmlD-like-bd"/>
</dbReference>
<dbReference type="EMBL" id="CAADRM010000100">
    <property type="protein sequence ID" value="VFU14980.1"/>
    <property type="molecule type" value="Genomic_DNA"/>
</dbReference>
<dbReference type="InterPro" id="IPR005913">
    <property type="entry name" value="dTDP_dehydrorham_reduct"/>
</dbReference>
<reference evidence="2" key="1">
    <citation type="submission" date="2019-03" db="EMBL/GenBank/DDBJ databases">
        <authorList>
            <person name="Hao L."/>
        </authorList>
    </citation>
    <scope>NUCLEOTIDE SEQUENCE</scope>
</reference>
<dbReference type="PANTHER" id="PTHR10491">
    <property type="entry name" value="DTDP-4-DEHYDRORHAMNOSE REDUCTASE"/>
    <property type="match status" value="1"/>
</dbReference>
<name>A0A485LZW5_9ZZZZ</name>
<evidence type="ECO:0000259" key="1">
    <source>
        <dbReference type="Pfam" id="PF04321"/>
    </source>
</evidence>
<dbReference type="SUPFAM" id="SSF51735">
    <property type="entry name" value="NAD(P)-binding Rossmann-fold domains"/>
    <property type="match status" value="1"/>
</dbReference>
<dbReference type="AlphaFoldDB" id="A0A485LZW5"/>
<dbReference type="GO" id="GO:0019305">
    <property type="term" value="P:dTDP-rhamnose biosynthetic process"/>
    <property type="evidence" value="ECO:0007669"/>
    <property type="project" value="TreeGrafter"/>
</dbReference>
<proteinExistence type="predicted"/>
<sequence length="293" mass="32570">MKILITGSQGLLGQEVVEVCRNRGDEVLATDIASSAAPLDITSPAAVRGFLASNRPDWVVNCAAFTDVDGCEGREDLAFELNARAPGHLARACEEHGAKLLHISTDYVFDGEKSGPYEEDDEPNPLSVYGKSKRAGEISVQEGVEHYLIVRTQWLFGPHGRNFVSTILGLAQERDTLSVVNDQWGSPTYSKDLARALRVLIDCDARGVFHVRNRGKATWFDLARHAINLLGLPTQVVPVDTSAFPRPARRPMNGLLSTRRFTRITGKVMPSWQISLKSYIKEYLHEQRRESRD</sequence>
<dbReference type="Gene3D" id="3.40.50.720">
    <property type="entry name" value="NAD(P)-binding Rossmann-like Domain"/>
    <property type="match status" value="1"/>
</dbReference>
<gene>
    <name evidence="2" type="primary">rmlD</name>
    <name evidence="2" type="ORF">SCFA_370025</name>
</gene>
<dbReference type="EC" id="1.1.1.133" evidence="2"/>
<dbReference type="CDD" id="cd05254">
    <property type="entry name" value="dTDP_HR_like_SDR_e"/>
    <property type="match status" value="1"/>
</dbReference>
<protein>
    <submittedName>
        <fullName evidence="2">dTDP-4-dehydrorhamnose reductase</fullName>
        <ecNumber evidence="2">1.1.1.133</ecNumber>
    </submittedName>
</protein>